<keyword evidence="5" id="KW-0548">Nucleotidyltransferase</keyword>
<name>A0A3E5A432_9FIRM</name>
<dbReference type="GO" id="GO:0006260">
    <property type="term" value="P:DNA replication"/>
    <property type="evidence" value="ECO:0007669"/>
    <property type="project" value="UniProtKB-KW"/>
</dbReference>
<dbReference type="Pfam" id="PF11799">
    <property type="entry name" value="IMS_C"/>
    <property type="match status" value="1"/>
</dbReference>
<evidence type="ECO:0000256" key="6">
    <source>
        <dbReference type="ARBA" id="ARBA00022705"/>
    </source>
</evidence>
<evidence type="ECO:0000256" key="5">
    <source>
        <dbReference type="ARBA" id="ARBA00022695"/>
    </source>
</evidence>
<accession>A0A3E5A432</accession>
<evidence type="ECO:0000256" key="13">
    <source>
        <dbReference type="SAM" id="MobiDB-lite"/>
    </source>
</evidence>
<dbReference type="Pfam" id="PF05598">
    <property type="entry name" value="DUF772"/>
    <property type="match status" value="1"/>
</dbReference>
<evidence type="ECO:0000256" key="1">
    <source>
        <dbReference type="ARBA" id="ARBA00010945"/>
    </source>
</evidence>
<keyword evidence="8" id="KW-0227">DNA damage</keyword>
<dbReference type="SUPFAM" id="SSF56672">
    <property type="entry name" value="DNA/RNA polymerases"/>
    <property type="match status" value="1"/>
</dbReference>
<reference evidence="18 19" key="1">
    <citation type="submission" date="2018-08" db="EMBL/GenBank/DDBJ databases">
        <title>A genome reference for cultivated species of the human gut microbiota.</title>
        <authorList>
            <person name="Zou Y."/>
            <person name="Xue W."/>
            <person name="Luo G."/>
        </authorList>
    </citation>
    <scope>NUCLEOTIDE SEQUENCE [LARGE SCALE GENOMIC DNA]</scope>
    <source>
        <strain evidence="18 19">OM06-11AA</strain>
    </source>
</reference>
<dbReference type="Proteomes" id="UP000261222">
    <property type="component" value="Unassembled WGS sequence"/>
</dbReference>
<dbReference type="GO" id="GO:0046872">
    <property type="term" value="F:metal ion binding"/>
    <property type="evidence" value="ECO:0007669"/>
    <property type="project" value="UniProtKB-KW"/>
</dbReference>
<comment type="similarity">
    <text evidence="1">Belongs to the DNA polymerase type-Y family.</text>
</comment>
<comment type="catalytic activity">
    <reaction evidence="12">
        <text>DNA(n) + a 2'-deoxyribonucleoside 5'-triphosphate = DNA(n+1) + diphosphate</text>
        <dbReference type="Rhea" id="RHEA:22508"/>
        <dbReference type="Rhea" id="RHEA-COMP:17339"/>
        <dbReference type="Rhea" id="RHEA-COMP:17340"/>
        <dbReference type="ChEBI" id="CHEBI:33019"/>
        <dbReference type="ChEBI" id="CHEBI:61560"/>
        <dbReference type="ChEBI" id="CHEBI:173112"/>
        <dbReference type="EC" id="2.7.7.7"/>
    </reaction>
</comment>
<feature type="domain" description="Transposase DDE" evidence="16">
    <location>
        <begin position="295"/>
        <end position="414"/>
    </location>
</feature>
<sequence length="677" mass="78454">MMTKNADKNREQMMMFSMDDMVPQNHMLRLIDKAINWNFIYDLVEEKYCPDNGRPSMDPVMLIKIPFIQYLYGIKSMRQTMKEIEVNVAYRWFLGLDMLDPVPHFSTFGKNYTRRFKDTDLFEQIFSKILEDCMKYKLVNTEQIFVDATHVKACANSKKMRKRVAHEQALWYEEELNKEIEKDRLAHGKKPLKKKDDNLPPASGGTGNDKDSISEELPEDVKTQKCSISDPESGWFRKGEHKHVFADAGYKTPAIAHQLLEDGIQPLFPYTRPKTKEGFFGKHAFAYDEYYDCYICPGAHILTYSTTNRSGYKEYKSCGEHCAECQCLSKCTESKDHVKLITRHVWEEYMEVVEDIRHTIGNRQIYQLRKETIERIFGTAKEQHGFRYTQYIGKARMEMKAGLTFACMNLKKLAKMASDFEKPDKVHTLFPDEIPIKMWPLPVRDLLFLGKASEKRLTEAGIHTIGDMAHSSEEEIQRLLGSKAGHQLYQYACGIDNSPVKAQPEEAKGFSVETTFNDDIVSVEQVLPILLEQCDIVATRMRRKEKKCTSISVNFRTLDFRNKSHQMTIPNATDTTDEIYKNAQKLFTESWKGEPLRLIGVALTNLTDESFEQLSLFEDNEKKERYRKLDATMDEIRKKFGNDKIIRASIMNSSTGIAKKARAQMKNEDDKESRTVE</sequence>
<gene>
    <name evidence="18" type="ORF">DXB81_13090</name>
</gene>
<dbReference type="PANTHER" id="PTHR33408:SF2">
    <property type="entry name" value="TRANSPOSASE DDE DOMAIN-CONTAINING PROTEIN"/>
    <property type="match status" value="1"/>
</dbReference>
<keyword evidence="6" id="KW-0235">DNA replication</keyword>
<evidence type="ECO:0000256" key="9">
    <source>
        <dbReference type="ARBA" id="ARBA00022842"/>
    </source>
</evidence>
<dbReference type="InterPro" id="IPR053848">
    <property type="entry name" value="IMS_HHH_1"/>
</dbReference>
<feature type="domain" description="DNA polymerase Y-family little finger" evidence="15">
    <location>
        <begin position="508"/>
        <end position="616"/>
    </location>
</feature>
<dbReference type="EC" id="2.7.7.7" evidence="2"/>
<keyword evidence="10" id="KW-0239">DNA-directed DNA polymerase</keyword>
<feature type="domain" description="DNA polymerase IV/DNA polymerase iota-like thumb" evidence="17">
    <location>
        <begin position="450"/>
        <end position="496"/>
    </location>
</feature>
<proteinExistence type="inferred from homology"/>
<keyword evidence="4" id="KW-0808">Transferase</keyword>
<evidence type="ECO:0000259" key="14">
    <source>
        <dbReference type="Pfam" id="PF05598"/>
    </source>
</evidence>
<evidence type="ECO:0000256" key="12">
    <source>
        <dbReference type="ARBA" id="ARBA00049244"/>
    </source>
</evidence>
<keyword evidence="3" id="KW-0515">Mutator protein</keyword>
<evidence type="ECO:0000259" key="15">
    <source>
        <dbReference type="Pfam" id="PF11799"/>
    </source>
</evidence>
<dbReference type="InterPro" id="IPR025668">
    <property type="entry name" value="Tnp_DDE_dom"/>
</dbReference>
<evidence type="ECO:0000259" key="16">
    <source>
        <dbReference type="Pfam" id="PF13751"/>
    </source>
</evidence>
<dbReference type="InterPro" id="IPR017961">
    <property type="entry name" value="DNA_pol_Y-fam_little_finger"/>
</dbReference>
<evidence type="ECO:0000256" key="2">
    <source>
        <dbReference type="ARBA" id="ARBA00012417"/>
    </source>
</evidence>
<dbReference type="Gene3D" id="3.30.1490.100">
    <property type="entry name" value="DNA polymerase, Y-family, little finger domain"/>
    <property type="match status" value="1"/>
</dbReference>
<feature type="compositionally biased region" description="Basic and acidic residues" evidence="13">
    <location>
        <begin position="208"/>
        <end position="223"/>
    </location>
</feature>
<dbReference type="FunFam" id="3.30.1490.100:FF:000004">
    <property type="entry name" value="DNA polymerase IV"/>
    <property type="match status" value="1"/>
</dbReference>
<dbReference type="InterPro" id="IPR043502">
    <property type="entry name" value="DNA/RNA_pol_sf"/>
</dbReference>
<evidence type="ECO:0000256" key="11">
    <source>
        <dbReference type="ARBA" id="ARBA00023204"/>
    </source>
</evidence>
<dbReference type="Pfam" id="PF13751">
    <property type="entry name" value="DDE_Tnp_1_6"/>
    <property type="match status" value="1"/>
</dbReference>
<evidence type="ECO:0000256" key="8">
    <source>
        <dbReference type="ARBA" id="ARBA00022763"/>
    </source>
</evidence>
<evidence type="ECO:0000256" key="3">
    <source>
        <dbReference type="ARBA" id="ARBA00022457"/>
    </source>
</evidence>
<dbReference type="InterPro" id="IPR008490">
    <property type="entry name" value="Transposase_InsH_N"/>
</dbReference>
<keyword evidence="11" id="KW-0234">DNA repair</keyword>
<protein>
    <recommendedName>
        <fullName evidence="2">DNA-directed DNA polymerase</fullName>
        <ecNumber evidence="2">2.7.7.7</ecNumber>
    </recommendedName>
</protein>
<dbReference type="GO" id="GO:0003887">
    <property type="term" value="F:DNA-directed DNA polymerase activity"/>
    <property type="evidence" value="ECO:0007669"/>
    <property type="project" value="UniProtKB-KW"/>
</dbReference>
<evidence type="ECO:0000259" key="17">
    <source>
        <dbReference type="Pfam" id="PF21999"/>
    </source>
</evidence>
<dbReference type="Gene3D" id="1.10.150.20">
    <property type="entry name" value="5' to 3' exonuclease, C-terminal subdomain"/>
    <property type="match status" value="1"/>
</dbReference>
<dbReference type="GO" id="GO:0003684">
    <property type="term" value="F:damaged DNA binding"/>
    <property type="evidence" value="ECO:0007669"/>
    <property type="project" value="InterPro"/>
</dbReference>
<evidence type="ECO:0000256" key="4">
    <source>
        <dbReference type="ARBA" id="ARBA00022679"/>
    </source>
</evidence>
<feature type="domain" description="Transposase InsH N-terminal" evidence="14">
    <location>
        <begin position="17"/>
        <end position="114"/>
    </location>
</feature>
<dbReference type="EMBL" id="QSUB01000006">
    <property type="protein sequence ID" value="RGN03358.1"/>
    <property type="molecule type" value="Genomic_DNA"/>
</dbReference>
<evidence type="ECO:0000256" key="7">
    <source>
        <dbReference type="ARBA" id="ARBA00022723"/>
    </source>
</evidence>
<dbReference type="Pfam" id="PF21999">
    <property type="entry name" value="IMS_HHH_1"/>
    <property type="match status" value="1"/>
</dbReference>
<dbReference type="AlphaFoldDB" id="A0A3E5A432"/>
<comment type="caution">
    <text evidence="18">The sequence shown here is derived from an EMBL/GenBank/DDBJ whole genome shotgun (WGS) entry which is preliminary data.</text>
</comment>
<keyword evidence="7" id="KW-0479">Metal-binding</keyword>
<dbReference type="SUPFAM" id="SSF100879">
    <property type="entry name" value="Lesion bypass DNA polymerase (Y-family), little finger domain"/>
    <property type="match status" value="1"/>
</dbReference>
<dbReference type="PANTHER" id="PTHR33408">
    <property type="entry name" value="TRANSPOSASE"/>
    <property type="match status" value="1"/>
</dbReference>
<feature type="region of interest" description="Disordered" evidence="13">
    <location>
        <begin position="657"/>
        <end position="677"/>
    </location>
</feature>
<organism evidence="18 19">
    <name type="scientific">Blautia obeum</name>
    <dbReference type="NCBI Taxonomy" id="40520"/>
    <lineage>
        <taxon>Bacteria</taxon>
        <taxon>Bacillati</taxon>
        <taxon>Bacillota</taxon>
        <taxon>Clostridia</taxon>
        <taxon>Lachnospirales</taxon>
        <taxon>Lachnospiraceae</taxon>
        <taxon>Blautia</taxon>
    </lineage>
</organism>
<evidence type="ECO:0000256" key="10">
    <source>
        <dbReference type="ARBA" id="ARBA00022932"/>
    </source>
</evidence>
<feature type="compositionally biased region" description="Basic and acidic residues" evidence="13">
    <location>
        <begin position="665"/>
        <end position="677"/>
    </location>
</feature>
<feature type="region of interest" description="Disordered" evidence="13">
    <location>
        <begin position="185"/>
        <end position="228"/>
    </location>
</feature>
<evidence type="ECO:0000313" key="18">
    <source>
        <dbReference type="EMBL" id="RGN03358.1"/>
    </source>
</evidence>
<dbReference type="GO" id="GO:0006281">
    <property type="term" value="P:DNA repair"/>
    <property type="evidence" value="ECO:0007669"/>
    <property type="project" value="UniProtKB-KW"/>
</dbReference>
<keyword evidence="9" id="KW-0460">Magnesium</keyword>
<evidence type="ECO:0000313" key="19">
    <source>
        <dbReference type="Proteomes" id="UP000261222"/>
    </source>
</evidence>
<dbReference type="InterPro" id="IPR036775">
    <property type="entry name" value="DNA_pol_Y-fam_lit_finger_sf"/>
</dbReference>